<dbReference type="OrthoDB" id="6123at2759"/>
<feature type="non-terminal residue" evidence="10">
    <location>
        <position position="1"/>
    </location>
</feature>
<dbReference type="Pfam" id="PF03941">
    <property type="entry name" value="INCENP_ARK-bind"/>
    <property type="match status" value="1"/>
</dbReference>
<dbReference type="PANTHER" id="PTHR13142">
    <property type="entry name" value="INNER CENTROMERE PROTEIN"/>
    <property type="match status" value="1"/>
</dbReference>
<organism evidence="10 11">
    <name type="scientific">Serendipita vermifera MAFF 305830</name>
    <dbReference type="NCBI Taxonomy" id="933852"/>
    <lineage>
        <taxon>Eukaryota</taxon>
        <taxon>Fungi</taxon>
        <taxon>Dikarya</taxon>
        <taxon>Basidiomycota</taxon>
        <taxon>Agaricomycotina</taxon>
        <taxon>Agaricomycetes</taxon>
        <taxon>Sebacinales</taxon>
        <taxon>Serendipitaceae</taxon>
        <taxon>Serendipita</taxon>
    </lineage>
</organism>
<dbReference type="Proteomes" id="UP000054097">
    <property type="component" value="Unassembled WGS sequence"/>
</dbReference>
<proteinExistence type="inferred from homology"/>
<dbReference type="GO" id="GO:0005634">
    <property type="term" value="C:nucleus"/>
    <property type="evidence" value="ECO:0007669"/>
    <property type="project" value="UniProtKB-SubCell"/>
</dbReference>
<dbReference type="HOGENOM" id="CLU_142995_0_0_1"/>
<evidence type="ECO:0000256" key="1">
    <source>
        <dbReference type="ARBA" id="ARBA00004123"/>
    </source>
</evidence>
<evidence type="ECO:0000256" key="7">
    <source>
        <dbReference type="ARBA" id="ARBA00023242"/>
    </source>
</evidence>
<evidence type="ECO:0000256" key="5">
    <source>
        <dbReference type="ARBA" id="ARBA00022829"/>
    </source>
</evidence>
<dbReference type="InterPro" id="IPR005635">
    <property type="entry name" value="Inner_centromere_prot_ARK-bd"/>
</dbReference>
<evidence type="ECO:0000313" key="10">
    <source>
        <dbReference type="EMBL" id="KIM25107.1"/>
    </source>
</evidence>
<keyword evidence="4" id="KW-0963">Cytoplasm</keyword>
<dbReference type="AlphaFoldDB" id="A0A0C2X781"/>
<dbReference type="GO" id="GO:0007059">
    <property type="term" value="P:chromosome segregation"/>
    <property type="evidence" value="ECO:0007669"/>
    <property type="project" value="UniProtKB-KW"/>
</dbReference>
<evidence type="ECO:0000256" key="3">
    <source>
        <dbReference type="ARBA" id="ARBA00010042"/>
    </source>
</evidence>
<comment type="subcellular location">
    <subcellularLocation>
        <location evidence="2">Cytoplasm</location>
        <location evidence="2">Cytoskeleton</location>
        <location evidence="2">Spindle</location>
    </subcellularLocation>
    <subcellularLocation>
        <location evidence="1">Nucleus</location>
    </subcellularLocation>
</comment>
<evidence type="ECO:0000256" key="8">
    <source>
        <dbReference type="SAM" id="MobiDB-lite"/>
    </source>
</evidence>
<evidence type="ECO:0000256" key="4">
    <source>
        <dbReference type="ARBA" id="ARBA00022490"/>
    </source>
</evidence>
<dbReference type="PANTHER" id="PTHR13142:SF1">
    <property type="entry name" value="INNER CENTROMERE PROTEIN"/>
    <property type="match status" value="1"/>
</dbReference>
<comment type="similarity">
    <text evidence="3">Belongs to the INCENP family.</text>
</comment>
<dbReference type="GO" id="GO:0005819">
    <property type="term" value="C:spindle"/>
    <property type="evidence" value="ECO:0007669"/>
    <property type="project" value="UniProtKB-SubCell"/>
</dbReference>
<feature type="domain" description="Inner centromere protein ARK-binding" evidence="9">
    <location>
        <begin position="6"/>
        <end position="56"/>
    </location>
</feature>
<accession>A0A0C2X781</accession>
<keyword evidence="7" id="KW-0539">Nucleus</keyword>
<dbReference type="STRING" id="933852.A0A0C2X781"/>
<keyword evidence="6" id="KW-0206">Cytoskeleton</keyword>
<evidence type="ECO:0000256" key="6">
    <source>
        <dbReference type="ARBA" id="ARBA00023212"/>
    </source>
</evidence>
<gene>
    <name evidence="10" type="ORF">M408DRAFT_74932</name>
</gene>
<keyword evidence="11" id="KW-1185">Reference proteome</keyword>
<reference evidence="11" key="2">
    <citation type="submission" date="2015-01" db="EMBL/GenBank/DDBJ databases">
        <title>Evolutionary Origins and Diversification of the Mycorrhizal Mutualists.</title>
        <authorList>
            <consortium name="DOE Joint Genome Institute"/>
            <consortium name="Mycorrhizal Genomics Consortium"/>
            <person name="Kohler A."/>
            <person name="Kuo A."/>
            <person name="Nagy L.G."/>
            <person name="Floudas D."/>
            <person name="Copeland A."/>
            <person name="Barry K.W."/>
            <person name="Cichocki N."/>
            <person name="Veneault-Fourrey C."/>
            <person name="LaButti K."/>
            <person name="Lindquist E.A."/>
            <person name="Lipzen A."/>
            <person name="Lundell T."/>
            <person name="Morin E."/>
            <person name="Murat C."/>
            <person name="Riley R."/>
            <person name="Ohm R."/>
            <person name="Sun H."/>
            <person name="Tunlid A."/>
            <person name="Henrissat B."/>
            <person name="Grigoriev I.V."/>
            <person name="Hibbett D.S."/>
            <person name="Martin F."/>
        </authorList>
    </citation>
    <scope>NUCLEOTIDE SEQUENCE [LARGE SCALE GENOMIC DNA]</scope>
    <source>
        <strain evidence="11">MAFF 305830</strain>
    </source>
</reference>
<keyword evidence="5" id="KW-0159">Chromosome partition</keyword>
<protein>
    <recommendedName>
        <fullName evidence="9">Inner centromere protein ARK-binding domain-containing protein</fullName>
    </recommendedName>
</protein>
<evidence type="ECO:0000259" key="9">
    <source>
        <dbReference type="Pfam" id="PF03941"/>
    </source>
</evidence>
<feature type="region of interest" description="Disordered" evidence="8">
    <location>
        <begin position="1"/>
        <end position="23"/>
    </location>
</feature>
<evidence type="ECO:0000256" key="2">
    <source>
        <dbReference type="ARBA" id="ARBA00004186"/>
    </source>
</evidence>
<dbReference type="EMBL" id="KN824317">
    <property type="protein sequence ID" value="KIM25107.1"/>
    <property type="molecule type" value="Genomic_DNA"/>
</dbReference>
<reference evidence="10 11" key="1">
    <citation type="submission" date="2014-04" db="EMBL/GenBank/DDBJ databases">
        <authorList>
            <consortium name="DOE Joint Genome Institute"/>
            <person name="Kuo A."/>
            <person name="Zuccaro A."/>
            <person name="Kohler A."/>
            <person name="Nagy L.G."/>
            <person name="Floudas D."/>
            <person name="Copeland A."/>
            <person name="Barry K.W."/>
            <person name="Cichocki N."/>
            <person name="Veneault-Fourrey C."/>
            <person name="LaButti K."/>
            <person name="Lindquist E.A."/>
            <person name="Lipzen A."/>
            <person name="Lundell T."/>
            <person name="Morin E."/>
            <person name="Murat C."/>
            <person name="Sun H."/>
            <person name="Tunlid A."/>
            <person name="Henrissat B."/>
            <person name="Grigoriev I.V."/>
            <person name="Hibbett D.S."/>
            <person name="Martin F."/>
            <person name="Nordberg H.P."/>
            <person name="Cantor M.N."/>
            <person name="Hua S.X."/>
        </authorList>
    </citation>
    <scope>NUCLEOTIDE SEQUENCE [LARGE SCALE GENOMIC DNA]</scope>
    <source>
        <strain evidence="10 11">MAFF 305830</strain>
    </source>
</reference>
<sequence length="97" mass="11247">IISRYSDSDDESRPKTYNPPIWAQSPDLRQALEDMRTVNPDTIFGAMPQLRMDEIFPGRRKSKFRARTSSANWAGTDGVTVEEEMEYAKRMGFERIE</sequence>
<evidence type="ECO:0000313" key="11">
    <source>
        <dbReference type="Proteomes" id="UP000054097"/>
    </source>
</evidence>
<name>A0A0C2X781_SERVB</name>